<dbReference type="GeneTree" id="ENSGT00730000111079"/>
<dbReference type="Ensembl" id="ENSLLET00000016994.1">
    <property type="protein sequence ID" value="ENSLLEP00000016371.1"/>
    <property type="gene ID" value="ENSLLEG00000010441.1"/>
</dbReference>
<evidence type="ECO:0000256" key="15">
    <source>
        <dbReference type="PROSITE-ProRule" id="PRU00134"/>
    </source>
</evidence>
<keyword evidence="3" id="KW-0963">Cytoplasm</keyword>
<keyword evidence="19" id="KW-1185">Reference proteome</keyword>
<gene>
    <name evidence="18" type="primary">SMYD4</name>
</gene>
<keyword evidence="10" id="KW-0539">Nucleus</keyword>
<dbReference type="SUPFAM" id="SSF82199">
    <property type="entry name" value="SET domain"/>
    <property type="match status" value="1"/>
</dbReference>
<evidence type="ECO:0000313" key="19">
    <source>
        <dbReference type="Proteomes" id="UP000694569"/>
    </source>
</evidence>
<dbReference type="InterPro" id="IPR046341">
    <property type="entry name" value="SET_dom_sf"/>
</dbReference>
<dbReference type="GO" id="GO:0032259">
    <property type="term" value="P:methylation"/>
    <property type="evidence" value="ECO:0007669"/>
    <property type="project" value="UniProtKB-KW"/>
</dbReference>
<accession>A0A8C5MS94</accession>
<dbReference type="GO" id="GO:0008168">
    <property type="term" value="F:methyltransferase activity"/>
    <property type="evidence" value="ECO:0007669"/>
    <property type="project" value="UniProtKB-KW"/>
</dbReference>
<evidence type="ECO:0000256" key="10">
    <source>
        <dbReference type="ARBA" id="ARBA00023242"/>
    </source>
</evidence>
<evidence type="ECO:0000256" key="4">
    <source>
        <dbReference type="ARBA" id="ARBA00022603"/>
    </source>
</evidence>
<reference evidence="18" key="1">
    <citation type="submission" date="2025-08" db="UniProtKB">
        <authorList>
            <consortium name="Ensembl"/>
        </authorList>
    </citation>
    <scope>IDENTIFICATION</scope>
</reference>
<evidence type="ECO:0000256" key="8">
    <source>
        <dbReference type="ARBA" id="ARBA00022771"/>
    </source>
</evidence>
<dbReference type="InterPro" id="IPR002893">
    <property type="entry name" value="Znf_MYND"/>
</dbReference>
<keyword evidence="6" id="KW-0949">S-adenosyl-L-methionine</keyword>
<evidence type="ECO:0000313" key="18">
    <source>
        <dbReference type="Ensembl" id="ENSLLEP00000016371.1"/>
    </source>
</evidence>
<dbReference type="InterPro" id="IPR044421">
    <property type="entry name" value="SMYD4_SET"/>
</dbReference>
<dbReference type="PROSITE" id="PS50865">
    <property type="entry name" value="ZF_MYND_2"/>
    <property type="match status" value="1"/>
</dbReference>
<keyword evidence="9" id="KW-0862">Zinc</keyword>
<feature type="domain" description="SET" evidence="16">
    <location>
        <begin position="199"/>
        <end position="514"/>
    </location>
</feature>
<evidence type="ECO:0000256" key="12">
    <source>
        <dbReference type="ARBA" id="ARBA00093423"/>
    </source>
</evidence>
<evidence type="ECO:0000259" key="17">
    <source>
        <dbReference type="PROSITE" id="PS50865"/>
    </source>
</evidence>
<evidence type="ECO:0000259" key="16">
    <source>
        <dbReference type="PROSITE" id="PS50280"/>
    </source>
</evidence>
<proteinExistence type="predicted"/>
<evidence type="ECO:0000256" key="1">
    <source>
        <dbReference type="ARBA" id="ARBA00004123"/>
    </source>
</evidence>
<dbReference type="Gene3D" id="1.25.40.10">
    <property type="entry name" value="Tetratricopeptide repeat domain"/>
    <property type="match status" value="2"/>
</dbReference>
<evidence type="ECO:0000256" key="7">
    <source>
        <dbReference type="ARBA" id="ARBA00022723"/>
    </source>
</evidence>
<dbReference type="InterPro" id="IPR001214">
    <property type="entry name" value="SET_dom"/>
</dbReference>
<reference evidence="18" key="2">
    <citation type="submission" date="2025-09" db="UniProtKB">
        <authorList>
            <consortium name="Ensembl"/>
        </authorList>
    </citation>
    <scope>IDENTIFICATION</scope>
</reference>
<dbReference type="SUPFAM" id="SSF48452">
    <property type="entry name" value="TPR-like"/>
    <property type="match status" value="1"/>
</dbReference>
<dbReference type="PANTHER" id="PTHR46165:SF2">
    <property type="entry name" value="SET AND MYND DOMAIN-CONTAINING PROTEIN 4"/>
    <property type="match status" value="1"/>
</dbReference>
<evidence type="ECO:0000256" key="2">
    <source>
        <dbReference type="ARBA" id="ARBA00004496"/>
    </source>
</evidence>
<keyword evidence="8 15" id="KW-0863">Zinc-finger</keyword>
<evidence type="ECO:0000256" key="13">
    <source>
        <dbReference type="ARBA" id="ARBA00093635"/>
    </source>
</evidence>
<protein>
    <recommendedName>
        <fullName evidence="13">Protein-lysine N-methyltransferase SMYD4</fullName>
    </recommendedName>
    <alternativeName>
        <fullName evidence="14">SET and MYND domain-containing protein 4</fullName>
    </alternativeName>
</protein>
<comment type="catalytic activity">
    <reaction evidence="11">
        <text>L-lysyl-[protein] + S-adenosyl-L-methionine = N(6)-methyl-L-lysyl-[protein] + S-adenosyl-L-homocysteine + H(+)</text>
        <dbReference type="Rhea" id="RHEA:51736"/>
        <dbReference type="Rhea" id="RHEA-COMP:9752"/>
        <dbReference type="Rhea" id="RHEA-COMP:13053"/>
        <dbReference type="ChEBI" id="CHEBI:15378"/>
        <dbReference type="ChEBI" id="CHEBI:29969"/>
        <dbReference type="ChEBI" id="CHEBI:57856"/>
        <dbReference type="ChEBI" id="CHEBI:59789"/>
        <dbReference type="ChEBI" id="CHEBI:61929"/>
    </reaction>
</comment>
<dbReference type="PROSITE" id="PS50280">
    <property type="entry name" value="SET"/>
    <property type="match status" value="1"/>
</dbReference>
<dbReference type="GO" id="GO:0005737">
    <property type="term" value="C:cytoplasm"/>
    <property type="evidence" value="ECO:0007669"/>
    <property type="project" value="UniProtKB-SubCell"/>
</dbReference>
<dbReference type="OrthoDB" id="62495at2759"/>
<organism evidence="18 19">
    <name type="scientific">Leptobrachium leishanense</name>
    <name type="common">Leishan spiny toad</name>
    <dbReference type="NCBI Taxonomy" id="445787"/>
    <lineage>
        <taxon>Eukaryota</taxon>
        <taxon>Metazoa</taxon>
        <taxon>Chordata</taxon>
        <taxon>Craniata</taxon>
        <taxon>Vertebrata</taxon>
        <taxon>Euteleostomi</taxon>
        <taxon>Amphibia</taxon>
        <taxon>Batrachia</taxon>
        <taxon>Anura</taxon>
        <taxon>Pelobatoidea</taxon>
        <taxon>Megophryidae</taxon>
        <taxon>Leptobrachium</taxon>
    </lineage>
</organism>
<dbReference type="CDD" id="cd10536">
    <property type="entry name" value="SET_SMYD4"/>
    <property type="match status" value="1"/>
</dbReference>
<name>A0A8C5MS94_9ANUR</name>
<dbReference type="Pfam" id="PF00856">
    <property type="entry name" value="SET"/>
    <property type="match status" value="1"/>
</dbReference>
<evidence type="ECO:0000256" key="9">
    <source>
        <dbReference type="ARBA" id="ARBA00022833"/>
    </source>
</evidence>
<dbReference type="PANTHER" id="PTHR46165">
    <property type="entry name" value="SET AND MYND DOMAIN-CONTAINING PROTEIN 4"/>
    <property type="match status" value="1"/>
</dbReference>
<evidence type="ECO:0000256" key="14">
    <source>
        <dbReference type="ARBA" id="ARBA00093680"/>
    </source>
</evidence>
<dbReference type="InterPro" id="IPR052097">
    <property type="entry name" value="SET-MYND_domain_protein"/>
</dbReference>
<dbReference type="GO" id="GO:0005634">
    <property type="term" value="C:nucleus"/>
    <property type="evidence" value="ECO:0007669"/>
    <property type="project" value="UniProtKB-SubCell"/>
</dbReference>
<dbReference type="Proteomes" id="UP000694569">
    <property type="component" value="Unplaced"/>
</dbReference>
<keyword evidence="7" id="KW-0479">Metal-binding</keyword>
<sequence>MEHPVQEWQNYAYNKWLHLPSDDKNKFSTASDLTESFMVCWAQIQQEEEDVLERLCCDLSVKKEPRAVLFYKQEGNKRFGRKQYTAAAALYSKAISHASPHTEEMAICFANRSAVLFHLAHYSVCIEDIEHAQEHGLPERLKSKVLQRQSECLERLKISDPSGGVFPKAEGVDPSKLHNTGKPEVLHLKSNTQLTNAACSLQLHTSSPKGRHLKAIEEIKQGEVLIQEDAFVSVLIPDRNTLSTKRNWDTGITNCELYCHHCLERVIASLPCPYCSFAKYCCQHCMDTAWRQYHCTECSLGEALLTVGVFCQTALRTVLVAGSNKVSELICRIRTSSVQDVTPSQQEVSASGAKYSSDYEAVVNLLPHVEHHKVEFRFLCGWTAAALCKKLCLNKLGEDVGALSLSEKHNMSEDERKCGCSSEPVVFGTAILRHMLQLHCNAQAVMVLQEEQEVPYSSVESQKSSRIATAVFPILSLLNHSCDANTNVSFQGRCATVRASRSIQKGEEVTHCYGPHKLRMSVRERQKLLKAQYFFTCQCDACTQEFASGDTSTDFCCPKCSSPLKGEDELHCPNAACEHRIRKDQLLLQLQHLEHTVSTTREKLQSNHIAESITMLKSCLSEAKEFLSPNHKILGEIYDQLAQAEASKGNWKAAGVHLRRSTRLVELQYGSSSLELGHELFKLAQILFNGFEVADALNTVVRAQQILSMSYGTEHQLVRELQEMKTCLLQLPGI</sequence>
<dbReference type="GO" id="GO:0042826">
    <property type="term" value="F:histone deacetylase binding"/>
    <property type="evidence" value="ECO:0007669"/>
    <property type="project" value="TreeGrafter"/>
</dbReference>
<evidence type="ECO:0000256" key="11">
    <source>
        <dbReference type="ARBA" id="ARBA00048985"/>
    </source>
</evidence>
<comment type="subcellular location">
    <subcellularLocation>
        <location evidence="2">Cytoplasm</location>
    </subcellularLocation>
    <subcellularLocation>
        <location evidence="1">Nucleus</location>
    </subcellularLocation>
</comment>
<keyword evidence="5" id="KW-0808">Transferase</keyword>
<feature type="domain" description="MYND-type" evidence="17">
    <location>
        <begin position="259"/>
        <end position="298"/>
    </location>
</feature>
<evidence type="ECO:0000256" key="3">
    <source>
        <dbReference type="ARBA" id="ARBA00022490"/>
    </source>
</evidence>
<comment type="function">
    <text evidence="12">Protein-lysine N-methyltransferase. Monomethylates PRMT5, modulating its transcriptional activity. May also act as a histone methyltransferase. Plays a critical role in cardiac development. Acts as a key epigenetic regulator of gene expression during cardiac development via its dual activities as a methyltransferase and negative regulator of HDAC1.</text>
</comment>
<evidence type="ECO:0000256" key="5">
    <source>
        <dbReference type="ARBA" id="ARBA00022679"/>
    </source>
</evidence>
<dbReference type="AlphaFoldDB" id="A0A8C5MS94"/>
<dbReference type="Gene3D" id="2.170.270.10">
    <property type="entry name" value="SET domain"/>
    <property type="match status" value="1"/>
</dbReference>
<dbReference type="InterPro" id="IPR011990">
    <property type="entry name" value="TPR-like_helical_dom_sf"/>
</dbReference>
<dbReference type="GO" id="GO:0008270">
    <property type="term" value="F:zinc ion binding"/>
    <property type="evidence" value="ECO:0007669"/>
    <property type="project" value="UniProtKB-KW"/>
</dbReference>
<dbReference type="GO" id="GO:0007507">
    <property type="term" value="P:heart development"/>
    <property type="evidence" value="ECO:0007669"/>
    <property type="project" value="TreeGrafter"/>
</dbReference>
<keyword evidence="4" id="KW-0489">Methyltransferase</keyword>
<evidence type="ECO:0000256" key="6">
    <source>
        <dbReference type="ARBA" id="ARBA00022691"/>
    </source>
</evidence>